<evidence type="ECO:0000313" key="2">
    <source>
        <dbReference type="Proteomes" id="UP001057402"/>
    </source>
</evidence>
<protein>
    <submittedName>
        <fullName evidence="1">Uncharacterized protein</fullName>
    </submittedName>
</protein>
<evidence type="ECO:0000313" key="1">
    <source>
        <dbReference type="EMBL" id="KAI4370879.1"/>
    </source>
</evidence>
<name>A0ACB9QZM7_9MYRT</name>
<keyword evidence="2" id="KW-1185">Reference proteome</keyword>
<dbReference type="EMBL" id="CM042884">
    <property type="protein sequence ID" value="KAI4370879.1"/>
    <property type="molecule type" value="Genomic_DNA"/>
</dbReference>
<reference evidence="2" key="1">
    <citation type="journal article" date="2023" name="Front. Plant Sci.">
        <title>Chromosomal-level genome assembly of Melastoma candidum provides insights into trichome evolution.</title>
        <authorList>
            <person name="Zhong Y."/>
            <person name="Wu W."/>
            <person name="Sun C."/>
            <person name="Zou P."/>
            <person name="Liu Y."/>
            <person name="Dai S."/>
            <person name="Zhou R."/>
        </authorList>
    </citation>
    <scope>NUCLEOTIDE SEQUENCE [LARGE SCALE GENOMIC DNA]</scope>
</reference>
<sequence length="98" mass="11148">MVSFLRRFGTSLAKLDSRILEDLARFAMTSESAEWKCDPEIVSYDEEGSNFEKLWEAHGYIEMVEEIARPGCSPETLTISLASVKDLVDRHLSIPPKR</sequence>
<organism evidence="1 2">
    <name type="scientific">Melastoma candidum</name>
    <dbReference type="NCBI Taxonomy" id="119954"/>
    <lineage>
        <taxon>Eukaryota</taxon>
        <taxon>Viridiplantae</taxon>
        <taxon>Streptophyta</taxon>
        <taxon>Embryophyta</taxon>
        <taxon>Tracheophyta</taxon>
        <taxon>Spermatophyta</taxon>
        <taxon>Magnoliopsida</taxon>
        <taxon>eudicotyledons</taxon>
        <taxon>Gunneridae</taxon>
        <taxon>Pentapetalae</taxon>
        <taxon>rosids</taxon>
        <taxon>malvids</taxon>
        <taxon>Myrtales</taxon>
        <taxon>Melastomataceae</taxon>
        <taxon>Melastomatoideae</taxon>
        <taxon>Melastomateae</taxon>
        <taxon>Melastoma</taxon>
    </lineage>
</organism>
<gene>
    <name evidence="1" type="ORF">MLD38_019178</name>
</gene>
<accession>A0ACB9QZM7</accession>
<dbReference type="Proteomes" id="UP001057402">
    <property type="component" value="Chromosome 5"/>
</dbReference>
<comment type="caution">
    <text evidence="1">The sequence shown here is derived from an EMBL/GenBank/DDBJ whole genome shotgun (WGS) entry which is preliminary data.</text>
</comment>
<proteinExistence type="predicted"/>